<dbReference type="SUPFAM" id="SSF52200">
    <property type="entry name" value="Toll/Interleukin receptor TIR domain"/>
    <property type="match status" value="2"/>
</dbReference>
<feature type="domain" description="TIR" evidence="4">
    <location>
        <begin position="1169"/>
        <end position="1333"/>
    </location>
</feature>
<dbReference type="GO" id="GO:0006952">
    <property type="term" value="P:defense response"/>
    <property type="evidence" value="ECO:0007669"/>
    <property type="project" value="InterPro"/>
</dbReference>
<keyword evidence="1" id="KW-0433">Leucine-rich repeat</keyword>
<dbReference type="GO" id="GO:0007165">
    <property type="term" value="P:signal transduction"/>
    <property type="evidence" value="ECO:0007669"/>
    <property type="project" value="InterPro"/>
</dbReference>
<name>A0A1U8PZ32_NELNU</name>
<dbReference type="PROSITE" id="PS50104">
    <property type="entry name" value="TIR"/>
    <property type="match status" value="2"/>
</dbReference>
<dbReference type="RefSeq" id="XP_019051803.1">
    <property type="nucleotide sequence ID" value="XM_019196258.1"/>
</dbReference>
<accession>A0A1U8PZ32</accession>
<dbReference type="Gene3D" id="3.40.50.10140">
    <property type="entry name" value="Toll/interleukin-1 receptor homology (TIR) domain"/>
    <property type="match status" value="2"/>
</dbReference>
<dbReference type="KEGG" id="nnu:104589071"/>
<dbReference type="InterPro" id="IPR001611">
    <property type="entry name" value="Leu-rich_rpt"/>
</dbReference>
<dbReference type="InterPro" id="IPR000157">
    <property type="entry name" value="TIR_dom"/>
</dbReference>
<keyword evidence="3" id="KW-0520">NAD</keyword>
<evidence type="ECO:0000256" key="2">
    <source>
        <dbReference type="ARBA" id="ARBA00022737"/>
    </source>
</evidence>
<dbReference type="Pfam" id="PF23282">
    <property type="entry name" value="WHD_ROQ1"/>
    <property type="match status" value="2"/>
</dbReference>
<dbReference type="GO" id="GO:0043531">
    <property type="term" value="F:ADP binding"/>
    <property type="evidence" value="ECO:0007669"/>
    <property type="project" value="InterPro"/>
</dbReference>
<dbReference type="PROSITE" id="PS51450">
    <property type="entry name" value="LRR"/>
    <property type="match status" value="3"/>
</dbReference>
<evidence type="ECO:0000313" key="5">
    <source>
        <dbReference type="Proteomes" id="UP000189703"/>
    </source>
</evidence>
<dbReference type="PANTHER" id="PTHR11017:SF271">
    <property type="entry name" value="DISEASE RESISTANCE PROTEIN (TIR-NBS-LRR CLASS) FAMILY"/>
    <property type="match status" value="1"/>
</dbReference>
<dbReference type="eggNOG" id="ENOG502R41B">
    <property type="taxonomic scope" value="Eukaryota"/>
</dbReference>
<dbReference type="Gene3D" id="3.40.50.300">
    <property type="entry name" value="P-loop containing nucleotide triphosphate hydrolases"/>
    <property type="match status" value="2"/>
</dbReference>
<dbReference type="PANTHER" id="PTHR11017">
    <property type="entry name" value="LEUCINE-RICH REPEAT-CONTAINING PROTEIN"/>
    <property type="match status" value="1"/>
</dbReference>
<keyword evidence="2" id="KW-0677">Repeat</keyword>
<dbReference type="InParanoid" id="A0A1U8PZ32"/>
<dbReference type="InterPro" id="IPR003593">
    <property type="entry name" value="AAA+_ATPase"/>
</dbReference>
<evidence type="ECO:0000256" key="1">
    <source>
        <dbReference type="ARBA" id="ARBA00022614"/>
    </source>
</evidence>
<protein>
    <submittedName>
        <fullName evidence="6">Uncharacterized protein LOC104589071</fullName>
    </submittedName>
</protein>
<dbReference type="SUPFAM" id="SSF52540">
    <property type="entry name" value="P-loop containing nucleoside triphosphate hydrolases"/>
    <property type="match status" value="2"/>
</dbReference>
<gene>
    <name evidence="6" type="primary">LOC104589071</name>
</gene>
<dbReference type="Proteomes" id="UP000189703">
    <property type="component" value="Unplaced"/>
</dbReference>
<evidence type="ECO:0000313" key="6">
    <source>
        <dbReference type="RefSeq" id="XP_019051803.1"/>
    </source>
</evidence>
<organism evidence="5 6">
    <name type="scientific">Nelumbo nucifera</name>
    <name type="common">Sacred lotus</name>
    <dbReference type="NCBI Taxonomy" id="4432"/>
    <lineage>
        <taxon>Eukaryota</taxon>
        <taxon>Viridiplantae</taxon>
        <taxon>Streptophyta</taxon>
        <taxon>Embryophyta</taxon>
        <taxon>Tracheophyta</taxon>
        <taxon>Spermatophyta</taxon>
        <taxon>Magnoliopsida</taxon>
        <taxon>Proteales</taxon>
        <taxon>Nelumbonaceae</taxon>
        <taxon>Nelumbo</taxon>
    </lineage>
</organism>
<feature type="domain" description="TIR" evidence="4">
    <location>
        <begin position="8"/>
        <end position="172"/>
    </location>
</feature>
<dbReference type="InterPro" id="IPR044974">
    <property type="entry name" value="Disease_R_plants"/>
</dbReference>
<dbReference type="InterPro" id="IPR002182">
    <property type="entry name" value="NB-ARC"/>
</dbReference>
<dbReference type="InterPro" id="IPR032675">
    <property type="entry name" value="LRR_dom_sf"/>
</dbReference>
<dbReference type="OMA" id="HIMECMD"/>
<dbReference type="GeneID" id="104589071"/>
<dbReference type="Gene3D" id="3.80.10.10">
    <property type="entry name" value="Ribonuclease Inhibitor"/>
    <property type="match status" value="4"/>
</dbReference>
<dbReference type="SMART" id="SM00382">
    <property type="entry name" value="AAA"/>
    <property type="match status" value="2"/>
</dbReference>
<dbReference type="InterPro" id="IPR035897">
    <property type="entry name" value="Toll_tir_struct_dom_sf"/>
</dbReference>
<evidence type="ECO:0000256" key="3">
    <source>
        <dbReference type="ARBA" id="ARBA00023027"/>
    </source>
</evidence>
<proteinExistence type="predicted"/>
<dbReference type="InterPro" id="IPR027417">
    <property type="entry name" value="P-loop_NTPase"/>
</dbReference>
<reference evidence="6" key="1">
    <citation type="submission" date="2025-08" db="UniProtKB">
        <authorList>
            <consortium name="RefSeq"/>
        </authorList>
    </citation>
    <scope>IDENTIFICATION</scope>
</reference>
<dbReference type="InterPro" id="IPR058192">
    <property type="entry name" value="WHD_ROQ1-like"/>
</dbReference>
<dbReference type="InterPro" id="IPR042197">
    <property type="entry name" value="Apaf_helical"/>
</dbReference>
<dbReference type="InterPro" id="IPR003591">
    <property type="entry name" value="Leu-rich_rpt_typical-subtyp"/>
</dbReference>
<dbReference type="SMART" id="SM00364">
    <property type="entry name" value="LRR_BAC"/>
    <property type="match status" value="9"/>
</dbReference>
<dbReference type="Pfam" id="PF00931">
    <property type="entry name" value="NB-ARC"/>
    <property type="match status" value="2"/>
</dbReference>
<dbReference type="FunFam" id="3.40.50.10140:FF:000007">
    <property type="entry name" value="Disease resistance protein (TIR-NBS-LRR class)"/>
    <property type="match status" value="2"/>
</dbReference>
<dbReference type="OrthoDB" id="1936883at2759"/>
<dbReference type="PRINTS" id="PR00364">
    <property type="entry name" value="DISEASERSIST"/>
</dbReference>
<sequence>MASSTWTGNYDVFLSFRGEDTRKNFTDHLHTALVQRGINTFRDDKELNRGEEISQELLREIEKSRISIIVFSKNYASSRWCLDELSKIMECKRTLGQMVLPVFYNIGPNDVQQQTGSFAEAFAKHEKSEMAEKVQRWRSALTEAASLAKWDLGDGYEAKFIGGIVREVSTKLNKTHLDVGEYVIGIHSRVIHVISLLSLSSNGIRIIGIYGMGGIGKTTIAKAVYNCIYEEFEGSSFLEASEQQNDLLKLQKQLLSEILKEKDLIKIGNVDRGINVIKERLCKKKVLIVLDGVNNKSQVDKLVRDRRWFGNGSRIIITTRDEFFLNWVRADEKYKVQTLSLKDSMNLFSLHAFKQDHLKDGYEDLSRDVVRYAGGIPLALEVLGSFLSHKREWQDVVDKLKRIPAESIQEKLKISFDALDDNEKFIFLDIACFFIGMDKNYVSRILLGCGFFSDIGLSFLTRLSLVSINNKNELRMHDLLRDMGREIVRKECPDSPGKRSRLWDPEDVRVVLTRQKGTEEIEGLVVNFPQPEDSLWSSKAFADMSKLRLLQLNYVQLSGDFRHFSTNKLSWLCWHGFPYKSMPTSFHLENLVILDMQHSTIRKVWKEAKFLRKLEILNLSHSHYLKKTPDFLKFPNLERLILEDCISLVEIHYSIGHLEKLVSLNLRDCTSLMNLPNSLEKSKSLKQLITHGCSKLGYGITTSPAPVSGLRFLKRLFLSYCNRLESSIPADIGRLQSLQELDISFNKFCSLPDLSHLSQLNSLVLDDCNKLQSLPKLPLGLKALHADGCSSLRTLSNLEILSSLKELHLCYNRFSSLPDNITCLSQLQDLWLSYSRRLKSIPELPPRLENLCADGCELLILNNCNLEFQTPKWIEPMHADHMAAEHSDPARGRPLPCNIFLPGRDIPGWFSNQEEGCSATFMMPFDRKVRALNVCVVYVAIAGNSLRFDPAASIRISDYTTERNWTYSQRVMLPANGERHIWLCHVPHNSDWMPPITSNSRIRPATCFRSGHRYGVVVGTSNSFLVEKCAVQLVFEGDSIADKQGLLLVDDRPWAERMRVENGDRAEAPRVVNFAPYIGPIRIPVPLPIIKLVPDVITDADYNSDWQNLAIETIKGISSNFQKQIKTYRAKQRLRRIASRIKPVLPLISPDFLCFFFPFISMASSTWTGNYDVFLSFRGEDTRKNFTDHLYTALGQRGINTFIDDEELSRGEEISPELLRAIEKSRISIIVFSKNYASSRWCLDELSKIIECKRTLGQVVLPVFYDIGPDDVQQQTGSFAEAFAKHEESEMVEKVQRWRSALTEAASLVKWDLGDGYEAKFIDGIVREVSTKLNKTHLDVGKYVIGIHSRVIHVISLLSLSSNGIRIIGIYGMGGIGKTTIAKAVYNCIYEEFEGSSFLEALEQQNDLLKLQKQLLSEILKEKDLIKIGNVDRGINVIKERLCKKRVLVVLDGVNESCQVDKLIRGCRGFGNGSRIIITTRDESFLNRVKVDEKYMVQTLSPEDSMNLFSLHAFKQDHPKEDYEDLSKEVVRYAGGLPLALEVLGSLLSHKREWHNVVDQLKRIPQASIQEKLKISFDALDDNEKFIFLDIACFFIGMDRNYVSKILHGCDFFPEIGLSILTRLSLVSINYKNQLRMHDLLRDMGREIVREKYPDSPEKRSRLWDPDDVRVVLTRQNGTAEIEGLVVNFPQPKDSQWSTKAFADMSKLRLLQLNYVQLRGDFRHFSTNELSWLCWHGFPYKSIPTSFHLENLVILDMQYSTIRKVWKEAKFLKKLEILNLSHSHCLKKTPDFLELPNLEKLILEDCTSLVQIHHSIGHLEKLVFLNLRDCTSLMNLPSSLEESKSLRQLIISGCSKLGCGITTSPAPVSGLHLLRRLCLSYCNTLESAIPADIGRLQSLQELDLSSNAFCSLPDLNHLSELKLLVLDDCNKLQSLPELPLNLKALHADSWSLKTLTNLETLSSLKELRLCWNRFSSLPVSINRLSQLQELWLSNSKKLQSIPELPPRLENLCADGCTSMMRYNNNLEFLTPEWMDRPHADHRAGHGDMELPRPCNIFLPGREIPSWFSYPKKGRSATFTVPFDRKIRGLNVCAVYATANGNTLDFDYAAFISINDKTAQRSWTYRQRVMLPANYRRHIWLCHIPHNSDWMPPIHSKSRVQPSTCFRGGNRYKVLVSTSNSFVVLKCAVQLVFEGNSNADRRGLLLIDDVPWAEKIRAHDDVDARCRGSPSDRGVPTNNVKWAPYIGPITIRQRVALPSMLLMHPDPPYDDLIEAIDHEQANNQSKKQTSHCFEFITESNCARVLLGIITRCCDHTDPTSPR</sequence>
<evidence type="ECO:0000259" key="4">
    <source>
        <dbReference type="PROSITE" id="PS50104"/>
    </source>
</evidence>
<dbReference type="SMART" id="SM00255">
    <property type="entry name" value="TIR"/>
    <property type="match status" value="2"/>
</dbReference>
<dbReference type="Gene3D" id="1.10.8.430">
    <property type="entry name" value="Helical domain of apoptotic protease-activating factors"/>
    <property type="match status" value="2"/>
</dbReference>
<dbReference type="SUPFAM" id="SSF52058">
    <property type="entry name" value="L domain-like"/>
    <property type="match status" value="2"/>
</dbReference>
<dbReference type="SMART" id="SM00369">
    <property type="entry name" value="LRR_TYP"/>
    <property type="match status" value="4"/>
</dbReference>
<keyword evidence="5" id="KW-1185">Reference proteome</keyword>
<dbReference type="Pfam" id="PF01582">
    <property type="entry name" value="TIR"/>
    <property type="match status" value="2"/>
</dbReference>